<name>A0A4Y8CC39_9HELO</name>
<evidence type="ECO:0000313" key="2">
    <source>
        <dbReference type="Proteomes" id="UP000297299"/>
    </source>
</evidence>
<dbReference type="Proteomes" id="UP000297299">
    <property type="component" value="Unassembled WGS sequence"/>
</dbReference>
<dbReference type="OrthoDB" id="3564363at2759"/>
<dbReference type="AlphaFoldDB" id="A0A4Y8CC39"/>
<dbReference type="STRING" id="38488.A0A4Y8CC39"/>
<comment type="caution">
    <text evidence="1">The sequence shown here is derived from an EMBL/GenBank/DDBJ whole genome shotgun (WGS) entry which is preliminary data.</text>
</comment>
<reference evidence="1 2" key="1">
    <citation type="submission" date="2017-11" db="EMBL/GenBank/DDBJ databases">
        <title>Comparative genomics of Botrytis spp.</title>
        <authorList>
            <person name="Valero-Jimenez C.A."/>
            <person name="Tapia P."/>
            <person name="Veloso J."/>
            <person name="Silva-Moreno E."/>
            <person name="Staats M."/>
            <person name="Valdes J.H."/>
            <person name="Van Kan J.A.L."/>
        </authorList>
    </citation>
    <scope>NUCLEOTIDE SEQUENCE [LARGE SCALE GENOMIC DNA]</scope>
    <source>
        <strain evidence="1 2">MUCL2830</strain>
    </source>
</reference>
<protein>
    <recommendedName>
        <fullName evidence="3">ATPase AAA-type core domain-containing protein</fullName>
    </recommendedName>
</protein>
<dbReference type="SUPFAM" id="SSF52540">
    <property type="entry name" value="P-loop containing nucleoside triphosphate hydrolases"/>
    <property type="match status" value="1"/>
</dbReference>
<sequence length="267" mass="31048">MIVFEDIKPSMFEDYKPESNKEGISLATFLNIFDGLISLEGSIINMTTNYFQELHDFCPELLREGRIDEAIKFTYIDEEQAKSMFYTYTSPDTELIELDFEFFDQGMEFGKLLDGMKVRYSVVQKYLFKWIKNSNGVFHYAKEWLDNMLTENSDKIKTQISEISHGFTMIDDIKILEETGKLYDSVVVDRSKLATNDKEVDESRIADNVEMVDESKSLSDGIVGSESRLVDDIKMAGEIKVEDVVIIKTKWWMNSSQWIRSRKNTNR</sequence>
<evidence type="ECO:0008006" key="3">
    <source>
        <dbReference type="Google" id="ProtNLM"/>
    </source>
</evidence>
<dbReference type="PANTHER" id="PTHR23070">
    <property type="entry name" value="BCS1 AAA-TYPE ATPASE"/>
    <property type="match status" value="1"/>
</dbReference>
<evidence type="ECO:0000313" key="1">
    <source>
        <dbReference type="EMBL" id="TEY22327.1"/>
    </source>
</evidence>
<dbReference type="InterPro" id="IPR050747">
    <property type="entry name" value="Mitochondrial_chaperone_BCS1"/>
</dbReference>
<dbReference type="InterPro" id="IPR027417">
    <property type="entry name" value="P-loop_NTPase"/>
</dbReference>
<dbReference type="EMBL" id="PHWZ01001590">
    <property type="protein sequence ID" value="TEY22327.1"/>
    <property type="molecule type" value="Genomic_DNA"/>
</dbReference>
<keyword evidence="2" id="KW-1185">Reference proteome</keyword>
<organism evidence="1 2">
    <name type="scientific">Botryotinia calthae</name>
    <dbReference type="NCBI Taxonomy" id="38488"/>
    <lineage>
        <taxon>Eukaryota</taxon>
        <taxon>Fungi</taxon>
        <taxon>Dikarya</taxon>
        <taxon>Ascomycota</taxon>
        <taxon>Pezizomycotina</taxon>
        <taxon>Leotiomycetes</taxon>
        <taxon>Helotiales</taxon>
        <taxon>Sclerotiniaceae</taxon>
        <taxon>Botryotinia</taxon>
    </lineage>
</organism>
<accession>A0A4Y8CC39</accession>
<gene>
    <name evidence="1" type="ORF">BOTCAL_1594g00010</name>
</gene>
<dbReference type="Gene3D" id="3.40.50.300">
    <property type="entry name" value="P-loop containing nucleotide triphosphate hydrolases"/>
    <property type="match status" value="1"/>
</dbReference>
<proteinExistence type="predicted"/>